<dbReference type="Pfam" id="PF01412">
    <property type="entry name" value="ArfGap"/>
    <property type="match status" value="2"/>
</dbReference>
<organism evidence="4 5">
    <name type="scientific">Seminavis robusta</name>
    <dbReference type="NCBI Taxonomy" id="568900"/>
    <lineage>
        <taxon>Eukaryota</taxon>
        <taxon>Sar</taxon>
        <taxon>Stramenopiles</taxon>
        <taxon>Ochrophyta</taxon>
        <taxon>Bacillariophyta</taxon>
        <taxon>Bacillariophyceae</taxon>
        <taxon>Bacillariophycidae</taxon>
        <taxon>Naviculales</taxon>
        <taxon>Naviculaceae</taxon>
        <taxon>Seminavis</taxon>
    </lineage>
</organism>
<dbReference type="InterPro" id="IPR038508">
    <property type="entry name" value="ArfGAP_dom_sf"/>
</dbReference>
<dbReference type="AlphaFoldDB" id="A0A9N8HER1"/>
<dbReference type="InterPro" id="IPR001164">
    <property type="entry name" value="ArfGAP_dom"/>
</dbReference>
<dbReference type="InterPro" id="IPR037278">
    <property type="entry name" value="ARFGAP/RecO"/>
</dbReference>
<evidence type="ECO:0000313" key="4">
    <source>
        <dbReference type="EMBL" id="CAB9509605.1"/>
    </source>
</evidence>
<keyword evidence="1" id="KW-0479">Metal-binding</keyword>
<protein>
    <submittedName>
        <fullName evidence="4">ArfGAP with dual PH domains</fullName>
    </submittedName>
</protein>
<feature type="compositionally biased region" description="Polar residues" evidence="2">
    <location>
        <begin position="262"/>
        <end position="279"/>
    </location>
</feature>
<comment type="caution">
    <text evidence="4">The sequence shown here is derived from an EMBL/GenBank/DDBJ whole genome shotgun (WGS) entry which is preliminary data.</text>
</comment>
<sequence>MAHGSSRREEEEAMKDGDRHRHGDSRSSRHRDRRGDDDKDKERRKQISSTRGNDVCADCPSTKPLWVSFLKSTVPTKDGDGGSASGGTKEIFVAVLVCPQCAQHHHFELGTKRCRIKNFKMQHEWSSEDILILRDSGNHHVNSIWEASLTEKDFDKKLVLSDTEEENKRRAKFIKHKYKREKYHATNGTMLMVAAVGAKMKQKIKQKIANNKEKTKRRDRRVTSDSMWTRKSKSKQASDKKKDGNDKKMEQPPKQVKVDKQGGTTASQSRQEEGGTTANHSRREEGRTSRQSFQQRGGYESERQGTTARDDNNNHTKSSGNGETTSKELHVAVLVCASCAQHHHFELGTKRCRIKYAKMQHEWTPEDITILQESGNDHVNSIWEATLTQQDFDKQLVLSNKEKEKKRRAKFIRHKYKKEHYHATSSTMLVVAAVGAKMKKKLKIRQKRESIITWTRGLKAMPKRVHVHGYTTLEQNEKQDNNDKVETADNNKLDGDDTKDSNHNGRDDAKLN</sequence>
<feature type="domain" description="Arf-GAP" evidence="3">
    <location>
        <begin position="41"/>
        <end position="183"/>
    </location>
</feature>
<evidence type="ECO:0000256" key="2">
    <source>
        <dbReference type="SAM" id="MobiDB-lite"/>
    </source>
</evidence>
<feature type="compositionally biased region" description="Basic and acidic residues" evidence="2">
    <location>
        <begin position="299"/>
        <end position="314"/>
    </location>
</feature>
<feature type="region of interest" description="Disordered" evidence="2">
    <location>
        <begin position="474"/>
        <end position="512"/>
    </location>
</feature>
<keyword evidence="5" id="KW-1185">Reference proteome</keyword>
<dbReference type="Gene3D" id="1.10.220.150">
    <property type="entry name" value="Arf GTPase activating protein"/>
    <property type="match status" value="2"/>
</dbReference>
<dbReference type="GO" id="GO:0005543">
    <property type="term" value="F:phospholipid binding"/>
    <property type="evidence" value="ECO:0007669"/>
    <property type="project" value="InterPro"/>
</dbReference>
<accession>A0A9N8HER1</accession>
<evidence type="ECO:0000256" key="1">
    <source>
        <dbReference type="PROSITE-ProRule" id="PRU00288"/>
    </source>
</evidence>
<feature type="region of interest" description="Disordered" evidence="2">
    <location>
        <begin position="1"/>
        <end position="56"/>
    </location>
</feature>
<evidence type="ECO:0000313" key="5">
    <source>
        <dbReference type="Proteomes" id="UP001153069"/>
    </source>
</evidence>
<feature type="compositionally biased region" description="Basic and acidic residues" evidence="2">
    <location>
        <begin position="1"/>
        <end position="45"/>
    </location>
</feature>
<feature type="compositionally biased region" description="Basic and acidic residues" evidence="2">
    <location>
        <begin position="236"/>
        <end position="260"/>
    </location>
</feature>
<evidence type="ECO:0000259" key="3">
    <source>
        <dbReference type="PROSITE" id="PS50115"/>
    </source>
</evidence>
<dbReference type="GO" id="GO:0008270">
    <property type="term" value="F:zinc ion binding"/>
    <property type="evidence" value="ECO:0007669"/>
    <property type="project" value="UniProtKB-KW"/>
</dbReference>
<feature type="region of interest" description="Disordered" evidence="2">
    <location>
        <begin position="207"/>
        <end position="325"/>
    </location>
</feature>
<dbReference type="SMART" id="SM00105">
    <property type="entry name" value="ArfGap"/>
    <property type="match status" value="1"/>
</dbReference>
<dbReference type="PANTHER" id="PTHR46220">
    <property type="entry name" value="ADP-RIBOSYLATION FACTOR GTPASE-ACTIVATING PROTEIN AGD12"/>
    <property type="match status" value="1"/>
</dbReference>
<keyword evidence="1" id="KW-0863">Zinc-finger</keyword>
<reference evidence="4" key="1">
    <citation type="submission" date="2020-06" db="EMBL/GenBank/DDBJ databases">
        <authorList>
            <consortium name="Plant Systems Biology data submission"/>
        </authorList>
    </citation>
    <scope>NUCLEOTIDE SEQUENCE</scope>
    <source>
        <strain evidence="4">D6</strain>
    </source>
</reference>
<feature type="compositionally biased region" description="Polar residues" evidence="2">
    <location>
        <begin position="315"/>
        <end position="324"/>
    </location>
</feature>
<dbReference type="SUPFAM" id="SSF57863">
    <property type="entry name" value="ArfGap/RecO-like zinc finger"/>
    <property type="match status" value="3"/>
</dbReference>
<dbReference type="PROSITE" id="PS50115">
    <property type="entry name" value="ARFGAP"/>
    <property type="match status" value="1"/>
</dbReference>
<dbReference type="InterPro" id="IPR044518">
    <property type="entry name" value="ARF_GAP_AGD11/12/13"/>
</dbReference>
<feature type="compositionally biased region" description="Basic and acidic residues" evidence="2">
    <location>
        <begin position="475"/>
        <end position="512"/>
    </location>
</feature>
<proteinExistence type="predicted"/>
<keyword evidence="1" id="KW-0862">Zinc</keyword>
<gene>
    <name evidence="4" type="ORF">SEMRO_396_G134370.1</name>
</gene>
<name>A0A9N8HER1_9STRA</name>
<dbReference type="EMBL" id="CAICTM010000395">
    <property type="protein sequence ID" value="CAB9509605.1"/>
    <property type="molecule type" value="Genomic_DNA"/>
</dbReference>
<dbReference type="PANTHER" id="PTHR46220:SF1">
    <property type="entry name" value="ADP-RIBOSYLATION FACTOR GTPASE-ACTIVATING PROTEIN AGD12"/>
    <property type="match status" value="1"/>
</dbReference>
<dbReference type="GO" id="GO:0005096">
    <property type="term" value="F:GTPase activator activity"/>
    <property type="evidence" value="ECO:0007669"/>
    <property type="project" value="InterPro"/>
</dbReference>
<dbReference type="Proteomes" id="UP001153069">
    <property type="component" value="Unassembled WGS sequence"/>
</dbReference>